<accession>A0ACC1CJ71</accession>
<organism evidence="1 2">
    <name type="scientific">Dendrolimus kikuchii</name>
    <dbReference type="NCBI Taxonomy" id="765133"/>
    <lineage>
        <taxon>Eukaryota</taxon>
        <taxon>Metazoa</taxon>
        <taxon>Ecdysozoa</taxon>
        <taxon>Arthropoda</taxon>
        <taxon>Hexapoda</taxon>
        <taxon>Insecta</taxon>
        <taxon>Pterygota</taxon>
        <taxon>Neoptera</taxon>
        <taxon>Endopterygota</taxon>
        <taxon>Lepidoptera</taxon>
        <taxon>Glossata</taxon>
        <taxon>Ditrysia</taxon>
        <taxon>Bombycoidea</taxon>
        <taxon>Lasiocampidae</taxon>
        <taxon>Dendrolimus</taxon>
    </lineage>
</organism>
<sequence length="73" mass="7585">MKLAVAAIILLLTTSCMGSAVVPPTSVYESCCSYCGVEPYYCSESSVLIDRLCVLQCLGLEATVGVGSCVTVL</sequence>
<proteinExistence type="predicted"/>
<reference evidence="1 2" key="1">
    <citation type="journal article" date="2021" name="Front. Genet.">
        <title>Chromosome-Level Genome Assembly Reveals Significant Gene Expansion in the Toll and IMD Signaling Pathways of Dendrolimus kikuchii.</title>
        <authorList>
            <person name="Zhou J."/>
            <person name="Wu P."/>
            <person name="Xiong Z."/>
            <person name="Liu N."/>
            <person name="Zhao N."/>
            <person name="Ji M."/>
            <person name="Qiu Y."/>
            <person name="Yang B."/>
        </authorList>
    </citation>
    <scope>NUCLEOTIDE SEQUENCE [LARGE SCALE GENOMIC DNA]</scope>
    <source>
        <strain evidence="1">Ann1</strain>
    </source>
</reference>
<dbReference type="Proteomes" id="UP000824533">
    <property type="component" value="Linkage Group LG24"/>
</dbReference>
<dbReference type="EMBL" id="CM034410">
    <property type="protein sequence ID" value="KAJ0171580.1"/>
    <property type="molecule type" value="Genomic_DNA"/>
</dbReference>
<keyword evidence="2" id="KW-1185">Reference proteome</keyword>
<protein>
    <submittedName>
        <fullName evidence="1">Uncharacterized protein</fullName>
    </submittedName>
</protein>
<evidence type="ECO:0000313" key="1">
    <source>
        <dbReference type="EMBL" id="KAJ0171580.1"/>
    </source>
</evidence>
<evidence type="ECO:0000313" key="2">
    <source>
        <dbReference type="Proteomes" id="UP000824533"/>
    </source>
</evidence>
<name>A0ACC1CJ71_9NEOP</name>
<comment type="caution">
    <text evidence="1">The sequence shown here is derived from an EMBL/GenBank/DDBJ whole genome shotgun (WGS) entry which is preliminary data.</text>
</comment>
<gene>
    <name evidence="1" type="ORF">K1T71_013130</name>
</gene>